<dbReference type="Pfam" id="PF01397">
    <property type="entry name" value="Terpene_synth"/>
    <property type="match status" value="2"/>
</dbReference>
<evidence type="ECO:0000313" key="6">
    <source>
        <dbReference type="EnsemblPlants" id="Kaladp0963s0002.1.v1.1"/>
    </source>
</evidence>
<accession>A0A7N0VJY3</accession>
<dbReference type="EnsemblPlants" id="Kaladp0963s0002.1.v1.1">
    <property type="protein sequence ID" value="Kaladp0963s0002.1.v1.1"/>
    <property type="gene ID" value="Kaladp0963s0002.v1.1"/>
</dbReference>
<feature type="domain" description="Terpene synthase N-terminal" evidence="4">
    <location>
        <begin position="70"/>
        <end position="112"/>
    </location>
</feature>
<dbReference type="PANTHER" id="PTHR31225">
    <property type="entry name" value="OS04G0344100 PROTEIN-RELATED"/>
    <property type="match status" value="1"/>
</dbReference>
<evidence type="ECO:0000256" key="1">
    <source>
        <dbReference type="ARBA" id="ARBA00001946"/>
    </source>
</evidence>
<dbReference type="Gramene" id="Kaladp0963s0002.1.v1.1">
    <property type="protein sequence ID" value="Kaladp0963s0002.1.v1.1"/>
    <property type="gene ID" value="Kaladp0963s0002.v1.1"/>
</dbReference>
<dbReference type="Gene3D" id="1.10.600.10">
    <property type="entry name" value="Farnesyl Diphosphate Synthase"/>
    <property type="match status" value="1"/>
</dbReference>
<dbReference type="Gene3D" id="1.50.10.130">
    <property type="entry name" value="Terpene synthase, N-terminal domain"/>
    <property type="match status" value="2"/>
</dbReference>
<keyword evidence="3" id="KW-0460">Magnesium</keyword>
<evidence type="ECO:0000256" key="2">
    <source>
        <dbReference type="ARBA" id="ARBA00022723"/>
    </source>
</evidence>
<protein>
    <submittedName>
        <fullName evidence="6">Uncharacterized protein</fullName>
    </submittedName>
</protein>
<evidence type="ECO:0000259" key="4">
    <source>
        <dbReference type="Pfam" id="PF01397"/>
    </source>
</evidence>
<dbReference type="FunFam" id="1.10.600.10:FF:000007">
    <property type="entry name" value="Isoprene synthase, chloroplastic"/>
    <property type="match status" value="1"/>
</dbReference>
<comment type="cofactor">
    <cofactor evidence="1">
        <name>Mg(2+)</name>
        <dbReference type="ChEBI" id="CHEBI:18420"/>
    </cofactor>
</comment>
<dbReference type="InterPro" id="IPR050148">
    <property type="entry name" value="Terpene_synthase-like"/>
</dbReference>
<dbReference type="InterPro" id="IPR044814">
    <property type="entry name" value="Terpene_cyclase_plant_C1"/>
</dbReference>
<dbReference type="GO" id="GO:0010333">
    <property type="term" value="F:terpene synthase activity"/>
    <property type="evidence" value="ECO:0007669"/>
    <property type="project" value="InterPro"/>
</dbReference>
<dbReference type="SUPFAM" id="SSF48576">
    <property type="entry name" value="Terpenoid synthases"/>
    <property type="match status" value="1"/>
</dbReference>
<dbReference type="SFLD" id="SFLDS00005">
    <property type="entry name" value="Isoprenoid_Synthase_Type_I"/>
    <property type="match status" value="1"/>
</dbReference>
<dbReference type="InterPro" id="IPR034741">
    <property type="entry name" value="Terpene_cyclase-like_1_C"/>
</dbReference>
<dbReference type="GO" id="GO:0000287">
    <property type="term" value="F:magnesium ion binding"/>
    <property type="evidence" value="ECO:0007669"/>
    <property type="project" value="InterPro"/>
</dbReference>
<dbReference type="CDD" id="cd00684">
    <property type="entry name" value="Terpene_cyclase_plant_C1"/>
    <property type="match status" value="1"/>
</dbReference>
<dbReference type="InterPro" id="IPR008949">
    <property type="entry name" value="Isoprenoid_synthase_dom_sf"/>
</dbReference>
<dbReference type="SFLD" id="SFLDG01019">
    <property type="entry name" value="Terpene_Cyclase_Like_1_C_Termi"/>
    <property type="match status" value="1"/>
</dbReference>
<dbReference type="Pfam" id="PF03936">
    <property type="entry name" value="Terpene_synth_C"/>
    <property type="match status" value="1"/>
</dbReference>
<dbReference type="SUPFAM" id="SSF48239">
    <property type="entry name" value="Terpenoid cyclases/Protein prenyltransferases"/>
    <property type="match status" value="1"/>
</dbReference>
<proteinExistence type="predicted"/>
<dbReference type="OMA" id="CQFSRYF"/>
<keyword evidence="2" id="KW-0479">Metal-binding</keyword>
<sequence length="430" mass="49120">QRSIQQVGVVLRGVSQQTEQLELVDDLQRLGLAYHFENEIKTLLHEIYKKYYIIHEHRNQTDLHTAALAKFKLSLLEDIKGMISLYEASYLGTQGESIIEEAFDFTATHLPKLKILDPYLEVLAAHSLDFPLHWRPSISEARWWWTKLDFGEDLSFARDTLVASYLWGIQIAPQPQYEACRGVVTKLTALVSAIDDIYDVYGTLEELELFTMAFERWDTSTMEQLPACMKKCFSALNKSITELADDVLRGKGLNVLENLKKMWINQARAYMTEARWYHNGDRPTLDEYMANAWISVCVPLFAVHDYVVNLEQVTQTVLKCLENDADFLKSAGIIARLVDDLGTSSDEMARGDVPKAVECYMNDIGASKEAARNHVKDMVREEWKKLNKHAMENKTLPHSTVTKFPNYMKAAHFFYMHGGAPDLPLTGRGV</sequence>
<evidence type="ECO:0000256" key="3">
    <source>
        <dbReference type="ARBA" id="ARBA00022842"/>
    </source>
</evidence>
<dbReference type="Proteomes" id="UP000594263">
    <property type="component" value="Unplaced"/>
</dbReference>
<reference evidence="6" key="1">
    <citation type="submission" date="2021-01" db="UniProtKB">
        <authorList>
            <consortium name="EnsemblPlants"/>
        </authorList>
    </citation>
    <scope>IDENTIFICATION</scope>
</reference>
<feature type="domain" description="Terpene synthase N-terminal" evidence="4">
    <location>
        <begin position="15"/>
        <end position="69"/>
    </location>
</feature>
<dbReference type="InterPro" id="IPR008930">
    <property type="entry name" value="Terpenoid_cyclase/PrenylTrfase"/>
</dbReference>
<dbReference type="InterPro" id="IPR036965">
    <property type="entry name" value="Terpene_synth_N_sf"/>
</dbReference>
<dbReference type="GO" id="GO:0016102">
    <property type="term" value="P:diterpenoid biosynthetic process"/>
    <property type="evidence" value="ECO:0007669"/>
    <property type="project" value="InterPro"/>
</dbReference>
<evidence type="ECO:0000259" key="5">
    <source>
        <dbReference type="Pfam" id="PF03936"/>
    </source>
</evidence>
<evidence type="ECO:0000313" key="7">
    <source>
        <dbReference type="Proteomes" id="UP000594263"/>
    </source>
</evidence>
<name>A0A7N0VJY3_KALFE</name>
<organism evidence="6 7">
    <name type="scientific">Kalanchoe fedtschenkoi</name>
    <name type="common">Lavender scallops</name>
    <name type="synonym">South American air plant</name>
    <dbReference type="NCBI Taxonomy" id="63787"/>
    <lineage>
        <taxon>Eukaryota</taxon>
        <taxon>Viridiplantae</taxon>
        <taxon>Streptophyta</taxon>
        <taxon>Embryophyta</taxon>
        <taxon>Tracheophyta</taxon>
        <taxon>Spermatophyta</taxon>
        <taxon>Magnoliopsida</taxon>
        <taxon>eudicotyledons</taxon>
        <taxon>Gunneridae</taxon>
        <taxon>Pentapetalae</taxon>
        <taxon>Saxifragales</taxon>
        <taxon>Crassulaceae</taxon>
        <taxon>Kalanchoe</taxon>
    </lineage>
</organism>
<dbReference type="PANTHER" id="PTHR31225:SF252">
    <property type="entry name" value="TERPENE SYNTHASE 12-RELATED"/>
    <property type="match status" value="1"/>
</dbReference>
<dbReference type="AlphaFoldDB" id="A0A7N0VJY3"/>
<feature type="domain" description="Terpene synthase metal-binding" evidence="5">
    <location>
        <begin position="147"/>
        <end position="385"/>
    </location>
</feature>
<dbReference type="InterPro" id="IPR005630">
    <property type="entry name" value="Terpene_synthase_metal-bd"/>
</dbReference>
<dbReference type="InterPro" id="IPR001906">
    <property type="entry name" value="Terpene_synth_N"/>
</dbReference>
<keyword evidence="7" id="KW-1185">Reference proteome</keyword>